<reference evidence="2" key="1">
    <citation type="submission" date="2021-04" db="EMBL/GenBank/DDBJ databases">
        <title>Saccharothrix algeriensis WGS.</title>
        <authorList>
            <person name="Stuskova K."/>
            <person name="Hakalova E."/>
            <person name="Tebbal A.B."/>
            <person name="Eichmeier A."/>
        </authorList>
    </citation>
    <scope>NUCLEOTIDE SEQUENCE</scope>
    <source>
        <strain evidence="2">NRRL B-24137</strain>
    </source>
</reference>
<organism evidence="2 3">
    <name type="scientific">Saccharothrix algeriensis</name>
    <dbReference type="NCBI Taxonomy" id="173560"/>
    <lineage>
        <taxon>Bacteria</taxon>
        <taxon>Bacillati</taxon>
        <taxon>Actinomycetota</taxon>
        <taxon>Actinomycetes</taxon>
        <taxon>Pseudonocardiales</taxon>
        <taxon>Pseudonocardiaceae</taxon>
        <taxon>Saccharothrix</taxon>
    </lineage>
</organism>
<feature type="region of interest" description="Disordered" evidence="1">
    <location>
        <begin position="1"/>
        <end position="92"/>
    </location>
</feature>
<evidence type="ECO:0000313" key="2">
    <source>
        <dbReference type="EMBL" id="QTR02068.1"/>
    </source>
</evidence>
<feature type="non-terminal residue" evidence="2">
    <location>
        <position position="92"/>
    </location>
</feature>
<evidence type="ECO:0000256" key="1">
    <source>
        <dbReference type="SAM" id="MobiDB-lite"/>
    </source>
</evidence>
<dbReference type="Proteomes" id="UP000671828">
    <property type="component" value="Chromosome"/>
</dbReference>
<protein>
    <submittedName>
        <fullName evidence="2">Uncharacterized protein</fullName>
    </submittedName>
</protein>
<name>A0A8T8HU61_9PSEU</name>
<sequence length="92" mass="9855">MSAHYDDPDRTPPRGLPRIEPTGERRPARGRSSPDVVATWAAAEARHRAEREAARNRPGPDGPAGERPAGRSPDERSPGRGAADQVGRSAPE</sequence>
<evidence type="ECO:0000313" key="3">
    <source>
        <dbReference type="Proteomes" id="UP000671828"/>
    </source>
</evidence>
<dbReference type="EMBL" id="CP072788">
    <property type="protein sequence ID" value="QTR02068.1"/>
    <property type="molecule type" value="Genomic_DNA"/>
</dbReference>
<feature type="compositionally biased region" description="Basic and acidic residues" evidence="1">
    <location>
        <begin position="44"/>
        <end position="55"/>
    </location>
</feature>
<dbReference type="AlphaFoldDB" id="A0A8T8HU61"/>
<feature type="compositionally biased region" description="Basic and acidic residues" evidence="1">
    <location>
        <begin position="68"/>
        <end position="78"/>
    </location>
</feature>
<accession>A0A8T8HU61</accession>
<proteinExistence type="predicted"/>
<feature type="compositionally biased region" description="Basic and acidic residues" evidence="1">
    <location>
        <begin position="1"/>
        <end position="12"/>
    </location>
</feature>
<gene>
    <name evidence="2" type="ORF">J7S33_22970</name>
</gene>